<organism evidence="11 12">
    <name type="scientific">Lineolata rhizophorae</name>
    <dbReference type="NCBI Taxonomy" id="578093"/>
    <lineage>
        <taxon>Eukaryota</taxon>
        <taxon>Fungi</taxon>
        <taxon>Dikarya</taxon>
        <taxon>Ascomycota</taxon>
        <taxon>Pezizomycotina</taxon>
        <taxon>Dothideomycetes</taxon>
        <taxon>Dothideomycetes incertae sedis</taxon>
        <taxon>Lineolatales</taxon>
        <taxon>Lineolataceae</taxon>
        <taxon>Lineolata</taxon>
    </lineage>
</organism>
<name>A0A6A6P6J6_9PEZI</name>
<dbReference type="OrthoDB" id="2250022at2759"/>
<dbReference type="InterPro" id="IPR002121">
    <property type="entry name" value="HRDC_dom"/>
</dbReference>
<feature type="compositionally biased region" description="Low complexity" evidence="9">
    <location>
        <begin position="70"/>
        <end position="79"/>
    </location>
</feature>
<feature type="region of interest" description="Disordered" evidence="9">
    <location>
        <begin position="70"/>
        <end position="90"/>
    </location>
</feature>
<dbReference type="Gene3D" id="3.30.420.10">
    <property type="entry name" value="Ribonuclease H-like superfamily/Ribonuclease H"/>
    <property type="match status" value="1"/>
</dbReference>
<dbReference type="GO" id="GO:0071035">
    <property type="term" value="P:nuclear polyadenylation-dependent rRNA catabolic process"/>
    <property type="evidence" value="ECO:0007669"/>
    <property type="project" value="TreeGrafter"/>
</dbReference>
<comment type="subcellular location">
    <subcellularLocation>
        <location evidence="1">Nucleus</location>
    </subcellularLocation>
</comment>
<dbReference type="GO" id="GO:0071037">
    <property type="term" value="P:nuclear polyadenylation-dependent snRNA catabolic process"/>
    <property type="evidence" value="ECO:0007669"/>
    <property type="project" value="TreeGrafter"/>
</dbReference>
<dbReference type="Pfam" id="PF01612">
    <property type="entry name" value="DNA_pol_A_exo1"/>
    <property type="match status" value="1"/>
</dbReference>
<dbReference type="Proteomes" id="UP000799766">
    <property type="component" value="Unassembled WGS sequence"/>
</dbReference>
<dbReference type="Gene3D" id="1.10.150.80">
    <property type="entry name" value="HRDC domain"/>
    <property type="match status" value="1"/>
</dbReference>
<dbReference type="SUPFAM" id="SSF53098">
    <property type="entry name" value="Ribonuclease H-like"/>
    <property type="match status" value="1"/>
</dbReference>
<evidence type="ECO:0000256" key="9">
    <source>
        <dbReference type="SAM" id="MobiDB-lite"/>
    </source>
</evidence>
<comment type="similarity">
    <text evidence="8">Belongs to the exosome component 10/RRP6 family.</text>
</comment>
<keyword evidence="12" id="KW-1185">Reference proteome</keyword>
<feature type="compositionally biased region" description="Basic and acidic residues" evidence="9">
    <location>
        <begin position="855"/>
        <end position="883"/>
    </location>
</feature>
<evidence type="ECO:0000256" key="8">
    <source>
        <dbReference type="ARBA" id="ARBA00043957"/>
    </source>
</evidence>
<dbReference type="PROSITE" id="PS50967">
    <property type="entry name" value="HRDC"/>
    <property type="match status" value="1"/>
</dbReference>
<dbReference type="CDD" id="cd06147">
    <property type="entry name" value="Rrp6p_like_exo"/>
    <property type="match status" value="1"/>
</dbReference>
<dbReference type="GO" id="GO:0071044">
    <property type="term" value="P:histone mRNA catabolic process"/>
    <property type="evidence" value="ECO:0007669"/>
    <property type="project" value="TreeGrafter"/>
</dbReference>
<feature type="compositionally biased region" description="Basic and acidic residues" evidence="9">
    <location>
        <begin position="758"/>
        <end position="768"/>
    </location>
</feature>
<dbReference type="GO" id="GO:0000166">
    <property type="term" value="F:nucleotide binding"/>
    <property type="evidence" value="ECO:0007669"/>
    <property type="project" value="InterPro"/>
</dbReference>
<keyword evidence="4" id="KW-0378">Hydrolase</keyword>
<dbReference type="SMART" id="SM00474">
    <property type="entry name" value="35EXOc"/>
    <property type="match status" value="1"/>
</dbReference>
<evidence type="ECO:0000313" key="11">
    <source>
        <dbReference type="EMBL" id="KAF2459362.1"/>
    </source>
</evidence>
<evidence type="ECO:0000256" key="6">
    <source>
        <dbReference type="ARBA" id="ARBA00022839"/>
    </source>
</evidence>
<evidence type="ECO:0000256" key="5">
    <source>
        <dbReference type="ARBA" id="ARBA00022835"/>
    </source>
</evidence>
<dbReference type="GO" id="GO:0071039">
    <property type="term" value="P:nuclear polyadenylation-dependent CUT catabolic process"/>
    <property type="evidence" value="ECO:0007669"/>
    <property type="project" value="TreeGrafter"/>
</dbReference>
<dbReference type="InterPro" id="IPR036397">
    <property type="entry name" value="RNaseH_sf"/>
</dbReference>
<dbReference type="FunFam" id="3.30.420.10:FF:000059">
    <property type="entry name" value="Exosome complex exonuclease Rrp6"/>
    <property type="match status" value="1"/>
</dbReference>
<keyword evidence="6" id="KW-0269">Exonuclease</keyword>
<dbReference type="Pfam" id="PF00570">
    <property type="entry name" value="HRDC"/>
    <property type="match status" value="1"/>
</dbReference>
<dbReference type="PANTHER" id="PTHR12124:SF47">
    <property type="entry name" value="EXOSOME COMPONENT 10"/>
    <property type="match status" value="1"/>
</dbReference>
<dbReference type="PANTHER" id="PTHR12124">
    <property type="entry name" value="POLYMYOSITIS/SCLERODERMA AUTOANTIGEN-RELATED"/>
    <property type="match status" value="1"/>
</dbReference>
<dbReference type="GO" id="GO:0003727">
    <property type="term" value="F:single-stranded RNA binding"/>
    <property type="evidence" value="ECO:0007669"/>
    <property type="project" value="TreeGrafter"/>
</dbReference>
<keyword evidence="7" id="KW-0539">Nucleus</keyword>
<dbReference type="GO" id="GO:0000176">
    <property type="term" value="C:nuclear exosome (RNase complex)"/>
    <property type="evidence" value="ECO:0007669"/>
    <property type="project" value="InterPro"/>
</dbReference>
<evidence type="ECO:0000256" key="7">
    <source>
        <dbReference type="ARBA" id="ARBA00023242"/>
    </source>
</evidence>
<dbReference type="AlphaFoldDB" id="A0A6A6P6J6"/>
<evidence type="ECO:0000256" key="1">
    <source>
        <dbReference type="ARBA" id="ARBA00004123"/>
    </source>
</evidence>
<dbReference type="Pfam" id="PF08066">
    <property type="entry name" value="PMC2NT"/>
    <property type="match status" value="1"/>
</dbReference>
<feature type="domain" description="HRDC" evidence="10">
    <location>
        <begin position="499"/>
        <end position="579"/>
    </location>
</feature>
<feature type="region of interest" description="Disordered" evidence="9">
    <location>
        <begin position="750"/>
        <end position="899"/>
    </location>
</feature>
<dbReference type="SMART" id="SM00341">
    <property type="entry name" value="HRDC"/>
    <property type="match status" value="1"/>
</dbReference>
<dbReference type="EMBL" id="MU001675">
    <property type="protein sequence ID" value="KAF2459362.1"/>
    <property type="molecule type" value="Genomic_DNA"/>
</dbReference>
<dbReference type="FunFam" id="1.10.150.80:FF:000001">
    <property type="entry name" value="Putative exosome component 10"/>
    <property type="match status" value="1"/>
</dbReference>
<feature type="region of interest" description="Disordered" evidence="9">
    <location>
        <begin position="646"/>
        <end position="688"/>
    </location>
</feature>
<accession>A0A6A6P6J6</accession>
<sequence>MDNSTTDPSTDFATFRDTLTSALLATTRSTTALTTADLPFHRALDPSVGASLDAQNARLAALAGRFLGSTGSSDGSATARRSGSKEVVGSTFGSGRSNISLADTDAIDNAWTAVVDVIDSLLEKADACLDEYTGAVKKTGVGIGAEQAAAASKASVTHIPTIYNPSRMVKPQTLFEHVPRNDETAPFKPLLTAKPYAMVPLENCCNTVTDEEGMQHFQHPYRTEITQYRYPPSMYHKSEPIPFKDYETTSATFVDTPEGVAEMLSELKEAKEIAIDLEHHDTRSFAGLLSLMQISTRDKDWIVDTLQPWRRRLECLNEVFANPNIIKVLHGAYMDIIWLQRDLGLYVVGLFDTYHAARTLGYEGAGLAFLLLKFADFKANKKYQLADWRVRPLPPELLDYARSDTHFLLYIFDNMRNELIDRSTKKLDASATATVDPSSAETTTYPSWAFKDSDRLEQVRRLSAETSLQTYEHPFYDAGRGLGPTGWLRALQRANARFSSEQVAVFRAVHAWRDRVARTEDEGVNWVLPQHALFSAAREMPEDRAALFATVHPVNPVLRRRADEFVEVVRSAKEEGSREGAPDSAALLIEHDRAKRERWATRNEVAVGAPKQAPAEATEAAPVPARTAPSFTSFITAPLRTLASGFWGRSDQAPPTASRPAQPNERKRKRDYSTMAAGLGPSDRPTPASDVSLAIPLPPLTAQIFRSPAEEQEQAKGVVEPGARAEHMYVKGASARRNEEDGDDVFVVKALGGGRQKRGGDTAQKDASYDDNEEAVAAPSPPAPFMGEEQGAFDEGADEILLGEPEPKRRRGGDKKEKKSEKKKARREQRLQREMEERNAEPFDYAAAPSVLHAARGEHERGQRASDMPFRDAEKAGEGELKGLPRKQKGKAGRSAVIR</sequence>
<evidence type="ECO:0000256" key="2">
    <source>
        <dbReference type="ARBA" id="ARBA00022552"/>
    </source>
</evidence>
<dbReference type="InterPro" id="IPR045092">
    <property type="entry name" value="Rrp6-like"/>
</dbReference>
<keyword evidence="3" id="KW-0540">Nuclease</keyword>
<keyword evidence="5" id="KW-0271">Exosome</keyword>
<evidence type="ECO:0000256" key="4">
    <source>
        <dbReference type="ARBA" id="ARBA00022801"/>
    </source>
</evidence>
<feature type="compositionally biased region" description="Basic and acidic residues" evidence="9">
    <location>
        <begin position="828"/>
        <end position="841"/>
    </location>
</feature>
<evidence type="ECO:0000256" key="3">
    <source>
        <dbReference type="ARBA" id="ARBA00022722"/>
    </source>
</evidence>
<dbReference type="GO" id="GO:0000467">
    <property type="term" value="P:exonucleolytic trimming to generate mature 3'-end of 5.8S rRNA from tricistronic rRNA transcript (SSU-rRNA, 5.8S rRNA, LSU-rRNA)"/>
    <property type="evidence" value="ECO:0007669"/>
    <property type="project" value="InterPro"/>
</dbReference>
<protein>
    <recommendedName>
        <fullName evidence="10">HRDC domain-containing protein</fullName>
    </recommendedName>
</protein>
<dbReference type="GO" id="GO:0000175">
    <property type="term" value="F:3'-5'-RNA exonuclease activity"/>
    <property type="evidence" value="ECO:0007669"/>
    <property type="project" value="InterPro"/>
</dbReference>
<dbReference type="GO" id="GO:0071038">
    <property type="term" value="P:TRAMP-dependent tRNA surveillance pathway"/>
    <property type="evidence" value="ECO:0007669"/>
    <property type="project" value="TreeGrafter"/>
</dbReference>
<evidence type="ECO:0000259" key="10">
    <source>
        <dbReference type="PROSITE" id="PS50967"/>
    </source>
</evidence>
<proteinExistence type="inferred from homology"/>
<dbReference type="GO" id="GO:0071051">
    <property type="term" value="P:poly(A)-dependent snoRNA 3'-end processing"/>
    <property type="evidence" value="ECO:0007669"/>
    <property type="project" value="TreeGrafter"/>
</dbReference>
<dbReference type="GO" id="GO:0005730">
    <property type="term" value="C:nucleolus"/>
    <property type="evidence" value="ECO:0007669"/>
    <property type="project" value="TreeGrafter"/>
</dbReference>
<dbReference type="SUPFAM" id="SSF47819">
    <property type="entry name" value="HRDC-like"/>
    <property type="match status" value="1"/>
</dbReference>
<dbReference type="InterPro" id="IPR049559">
    <property type="entry name" value="Rrp6p-like_exo"/>
</dbReference>
<dbReference type="InterPro" id="IPR012337">
    <property type="entry name" value="RNaseH-like_sf"/>
</dbReference>
<dbReference type="GO" id="GO:0071040">
    <property type="term" value="P:nuclear polyadenylation-dependent antisense transcript catabolic process"/>
    <property type="evidence" value="ECO:0007669"/>
    <property type="project" value="TreeGrafter"/>
</dbReference>
<dbReference type="InterPro" id="IPR010997">
    <property type="entry name" value="HRDC-like_sf"/>
</dbReference>
<reference evidence="11" key="1">
    <citation type="journal article" date="2020" name="Stud. Mycol.">
        <title>101 Dothideomycetes genomes: a test case for predicting lifestyles and emergence of pathogens.</title>
        <authorList>
            <person name="Haridas S."/>
            <person name="Albert R."/>
            <person name="Binder M."/>
            <person name="Bloem J."/>
            <person name="Labutti K."/>
            <person name="Salamov A."/>
            <person name="Andreopoulos B."/>
            <person name="Baker S."/>
            <person name="Barry K."/>
            <person name="Bills G."/>
            <person name="Bluhm B."/>
            <person name="Cannon C."/>
            <person name="Castanera R."/>
            <person name="Culley D."/>
            <person name="Daum C."/>
            <person name="Ezra D."/>
            <person name="Gonzalez J."/>
            <person name="Henrissat B."/>
            <person name="Kuo A."/>
            <person name="Liang C."/>
            <person name="Lipzen A."/>
            <person name="Lutzoni F."/>
            <person name="Magnuson J."/>
            <person name="Mondo S."/>
            <person name="Nolan M."/>
            <person name="Ohm R."/>
            <person name="Pangilinan J."/>
            <person name="Park H.-J."/>
            <person name="Ramirez L."/>
            <person name="Alfaro M."/>
            <person name="Sun H."/>
            <person name="Tritt A."/>
            <person name="Yoshinaga Y."/>
            <person name="Zwiers L.-H."/>
            <person name="Turgeon B."/>
            <person name="Goodwin S."/>
            <person name="Spatafora J."/>
            <person name="Crous P."/>
            <person name="Grigoriev I."/>
        </authorList>
    </citation>
    <scope>NUCLEOTIDE SEQUENCE</scope>
    <source>
        <strain evidence="11">ATCC 16933</strain>
    </source>
</reference>
<dbReference type="GO" id="GO:0071036">
    <property type="term" value="P:nuclear polyadenylation-dependent snoRNA catabolic process"/>
    <property type="evidence" value="ECO:0007669"/>
    <property type="project" value="TreeGrafter"/>
</dbReference>
<gene>
    <name evidence="11" type="ORF">BDY21DRAFT_370135</name>
</gene>
<dbReference type="InterPro" id="IPR044876">
    <property type="entry name" value="HRDC_dom_sf"/>
</dbReference>
<evidence type="ECO:0000313" key="12">
    <source>
        <dbReference type="Proteomes" id="UP000799766"/>
    </source>
</evidence>
<dbReference type="InterPro" id="IPR012588">
    <property type="entry name" value="Exosome-assoc_fac_Rrp6_N"/>
</dbReference>
<keyword evidence="2" id="KW-0698">rRNA processing</keyword>
<dbReference type="InterPro" id="IPR002562">
    <property type="entry name" value="3'-5'_exonuclease_dom"/>
</dbReference>